<sequence>MDESGESVASATVHGATVAEVRVALPPPREVDPSKVYALYDYSPGEEQELPGLALAQDAKCELLDDSDACWWRVRECDSGREGYVPCELLETYPERLARFNSFKNEQALLNQVRRGPGYHGLRNYTGSKSVSFSDVVSYSDEQVNVPKQREEQVQLQLLHPYIEELYAPVFAAVEGMLRDLDSVTGRGV</sequence>
<dbReference type="InterPro" id="IPR001452">
    <property type="entry name" value="SH3_domain"/>
</dbReference>
<evidence type="ECO:0000256" key="2">
    <source>
        <dbReference type="PROSITE-ProRule" id="PRU00192"/>
    </source>
</evidence>
<dbReference type="GO" id="GO:0008104">
    <property type="term" value="P:intracellular protein localization"/>
    <property type="evidence" value="ECO:0007669"/>
    <property type="project" value="TreeGrafter"/>
</dbReference>
<reference evidence="4 5" key="1">
    <citation type="journal article" date="2023" name="Elife">
        <title>Identification of key yeast species and microbe-microbe interactions impacting larval growth of Drosophila in the wild.</title>
        <authorList>
            <person name="Mure A."/>
            <person name="Sugiura Y."/>
            <person name="Maeda R."/>
            <person name="Honda K."/>
            <person name="Sakurai N."/>
            <person name="Takahashi Y."/>
            <person name="Watada M."/>
            <person name="Katoh T."/>
            <person name="Gotoh A."/>
            <person name="Gotoh Y."/>
            <person name="Taniguchi I."/>
            <person name="Nakamura K."/>
            <person name="Hayashi T."/>
            <person name="Katayama T."/>
            <person name="Uemura T."/>
            <person name="Hattori Y."/>
        </authorList>
    </citation>
    <scope>NUCLEOTIDE SEQUENCE [LARGE SCALE GENOMIC DNA]</scope>
    <source>
        <strain evidence="4 5">KH-74</strain>
    </source>
</reference>
<protein>
    <recommendedName>
        <fullName evidence="3">SH3 domain-containing protein</fullName>
    </recommendedName>
</protein>
<keyword evidence="5" id="KW-1185">Reference proteome</keyword>
<organism evidence="4 5">
    <name type="scientific">Maudiozyma humilis</name>
    <name type="common">Sour dough yeast</name>
    <name type="synonym">Kazachstania humilis</name>
    <dbReference type="NCBI Taxonomy" id="51915"/>
    <lineage>
        <taxon>Eukaryota</taxon>
        <taxon>Fungi</taxon>
        <taxon>Dikarya</taxon>
        <taxon>Ascomycota</taxon>
        <taxon>Saccharomycotina</taxon>
        <taxon>Saccharomycetes</taxon>
        <taxon>Saccharomycetales</taxon>
        <taxon>Saccharomycetaceae</taxon>
        <taxon>Maudiozyma</taxon>
    </lineage>
</organism>
<comment type="caution">
    <text evidence="4">The sequence shown here is derived from an EMBL/GenBank/DDBJ whole genome shotgun (WGS) entry which is preliminary data.</text>
</comment>
<name>A0AAV5S072_MAUHU</name>
<evidence type="ECO:0000313" key="4">
    <source>
        <dbReference type="EMBL" id="GMM57249.1"/>
    </source>
</evidence>
<proteinExistence type="predicted"/>
<dbReference type="SMART" id="SM00326">
    <property type="entry name" value="SH3"/>
    <property type="match status" value="1"/>
</dbReference>
<dbReference type="InterPro" id="IPR053039">
    <property type="entry name" value="Polarity_Bud-Selection_Reg"/>
</dbReference>
<evidence type="ECO:0000313" key="5">
    <source>
        <dbReference type="Proteomes" id="UP001377567"/>
    </source>
</evidence>
<dbReference type="GO" id="GO:0051286">
    <property type="term" value="C:cell tip"/>
    <property type="evidence" value="ECO:0007669"/>
    <property type="project" value="TreeGrafter"/>
</dbReference>
<dbReference type="Pfam" id="PF00018">
    <property type="entry name" value="SH3_1"/>
    <property type="match status" value="1"/>
</dbReference>
<dbReference type="PANTHER" id="PTHR47775">
    <property type="entry name" value="BUD SITE SELECTION PROTEIN 14"/>
    <property type="match status" value="1"/>
</dbReference>
<dbReference type="AlphaFoldDB" id="A0AAV5S072"/>
<accession>A0AAV5S072</accession>
<dbReference type="InterPro" id="IPR036028">
    <property type="entry name" value="SH3-like_dom_sf"/>
</dbReference>
<evidence type="ECO:0000259" key="3">
    <source>
        <dbReference type="PROSITE" id="PS50002"/>
    </source>
</evidence>
<gene>
    <name evidence="4" type="ORF">DAKH74_038650</name>
</gene>
<dbReference type="EMBL" id="BTGD01000011">
    <property type="protein sequence ID" value="GMM57249.1"/>
    <property type="molecule type" value="Genomic_DNA"/>
</dbReference>
<keyword evidence="1 2" id="KW-0728">SH3 domain</keyword>
<dbReference type="Gene3D" id="2.30.30.40">
    <property type="entry name" value="SH3 Domains"/>
    <property type="match status" value="1"/>
</dbReference>
<dbReference type="Proteomes" id="UP001377567">
    <property type="component" value="Unassembled WGS sequence"/>
</dbReference>
<dbReference type="GO" id="GO:0015630">
    <property type="term" value="C:microtubule cytoskeleton"/>
    <property type="evidence" value="ECO:0007669"/>
    <property type="project" value="TreeGrafter"/>
</dbReference>
<feature type="domain" description="SH3" evidence="3">
    <location>
        <begin position="31"/>
        <end position="95"/>
    </location>
</feature>
<evidence type="ECO:0000256" key="1">
    <source>
        <dbReference type="ARBA" id="ARBA00022443"/>
    </source>
</evidence>
<dbReference type="PANTHER" id="PTHR47775:SF1">
    <property type="entry name" value="BUD SITE SELECTION PROTEIN 14"/>
    <property type="match status" value="1"/>
</dbReference>
<dbReference type="SUPFAM" id="SSF50044">
    <property type="entry name" value="SH3-domain"/>
    <property type="match status" value="1"/>
</dbReference>
<dbReference type="GO" id="GO:0030950">
    <property type="term" value="P:establishment or maintenance of actin cytoskeleton polarity"/>
    <property type="evidence" value="ECO:0007669"/>
    <property type="project" value="TreeGrafter"/>
</dbReference>
<dbReference type="PROSITE" id="PS50002">
    <property type="entry name" value="SH3"/>
    <property type="match status" value="1"/>
</dbReference>